<dbReference type="Pfam" id="PF01541">
    <property type="entry name" value="GIY-YIG"/>
    <property type="match status" value="1"/>
</dbReference>
<dbReference type="RefSeq" id="WP_344031113.1">
    <property type="nucleotide sequence ID" value="NZ_BAAAOB010000001.1"/>
</dbReference>
<dbReference type="InterPro" id="IPR000305">
    <property type="entry name" value="GIY-YIG_endonuc"/>
</dbReference>
<dbReference type="Gene3D" id="3.40.1440.10">
    <property type="entry name" value="GIY-YIG endonuclease"/>
    <property type="match status" value="1"/>
</dbReference>
<accession>A0ABN2LIN2</accession>
<evidence type="ECO:0000313" key="4">
    <source>
        <dbReference type="Proteomes" id="UP001500851"/>
    </source>
</evidence>
<protein>
    <submittedName>
        <fullName evidence="3">GIY-YIG nuclease family protein</fullName>
    </submittedName>
</protein>
<dbReference type="SUPFAM" id="SSF82771">
    <property type="entry name" value="GIY-YIG endonuclease"/>
    <property type="match status" value="1"/>
</dbReference>
<comment type="similarity">
    <text evidence="1">Belongs to the UPF0213 family.</text>
</comment>
<proteinExistence type="inferred from homology"/>
<evidence type="ECO:0000256" key="1">
    <source>
        <dbReference type="ARBA" id="ARBA00007435"/>
    </source>
</evidence>
<dbReference type="EMBL" id="BAAAOB010000001">
    <property type="protein sequence ID" value="GAA1787237.1"/>
    <property type="molecule type" value="Genomic_DNA"/>
</dbReference>
<dbReference type="PANTHER" id="PTHR34477">
    <property type="entry name" value="UPF0213 PROTEIN YHBQ"/>
    <property type="match status" value="1"/>
</dbReference>
<name>A0ABN2LIN2_9MICO</name>
<dbReference type="PROSITE" id="PS50164">
    <property type="entry name" value="GIY_YIG"/>
    <property type="match status" value="1"/>
</dbReference>
<reference evidence="3 4" key="1">
    <citation type="journal article" date="2019" name="Int. J. Syst. Evol. Microbiol.">
        <title>The Global Catalogue of Microorganisms (GCM) 10K type strain sequencing project: providing services to taxonomists for standard genome sequencing and annotation.</title>
        <authorList>
            <consortium name="The Broad Institute Genomics Platform"/>
            <consortium name="The Broad Institute Genome Sequencing Center for Infectious Disease"/>
            <person name="Wu L."/>
            <person name="Ma J."/>
        </authorList>
    </citation>
    <scope>NUCLEOTIDE SEQUENCE [LARGE SCALE GENOMIC DNA]</scope>
    <source>
        <strain evidence="3 4">JCM 14736</strain>
    </source>
</reference>
<sequence length="96" mass="11021">MTRTAYVYILTNRPRGTLYVGVTNDLPRRLSEHRTGTAPGFASRYRLTRLVWFANGGSITDAIAVEKKIKNRGRQWKIDLVERKNPEWKDLSAGWG</sequence>
<dbReference type="InterPro" id="IPR050190">
    <property type="entry name" value="UPF0213_domain"/>
</dbReference>
<evidence type="ECO:0000313" key="3">
    <source>
        <dbReference type="EMBL" id="GAA1787237.1"/>
    </source>
</evidence>
<gene>
    <name evidence="3" type="ORF">GCM10009768_15240</name>
</gene>
<evidence type="ECO:0000259" key="2">
    <source>
        <dbReference type="PROSITE" id="PS50164"/>
    </source>
</evidence>
<feature type="domain" description="GIY-YIG" evidence="2">
    <location>
        <begin position="3"/>
        <end position="80"/>
    </location>
</feature>
<dbReference type="CDD" id="cd10448">
    <property type="entry name" value="GIY-YIG_unchar_3"/>
    <property type="match status" value="1"/>
</dbReference>
<dbReference type="InterPro" id="IPR035901">
    <property type="entry name" value="GIY-YIG_endonuc_sf"/>
</dbReference>
<comment type="caution">
    <text evidence="3">The sequence shown here is derived from an EMBL/GenBank/DDBJ whole genome shotgun (WGS) entry which is preliminary data.</text>
</comment>
<dbReference type="PANTHER" id="PTHR34477:SF5">
    <property type="entry name" value="BSL5627 PROTEIN"/>
    <property type="match status" value="1"/>
</dbReference>
<keyword evidence="4" id="KW-1185">Reference proteome</keyword>
<organism evidence="3 4">
    <name type="scientific">Leucobacter iarius</name>
    <dbReference type="NCBI Taxonomy" id="333963"/>
    <lineage>
        <taxon>Bacteria</taxon>
        <taxon>Bacillati</taxon>
        <taxon>Actinomycetota</taxon>
        <taxon>Actinomycetes</taxon>
        <taxon>Micrococcales</taxon>
        <taxon>Microbacteriaceae</taxon>
        <taxon>Leucobacter</taxon>
    </lineage>
</organism>
<dbReference type="Proteomes" id="UP001500851">
    <property type="component" value="Unassembled WGS sequence"/>
</dbReference>